<reference evidence="3" key="1">
    <citation type="submission" date="2018-08" db="EMBL/GenBank/DDBJ databases">
        <authorList>
            <person name="Kim S.-J."/>
            <person name="Jung G.-Y."/>
        </authorList>
    </citation>
    <scope>NUCLEOTIDE SEQUENCE [LARGE SCALE GENOMIC DNA]</scope>
    <source>
        <strain evidence="3">GY_G</strain>
    </source>
</reference>
<keyword evidence="3" id="KW-1185">Reference proteome</keyword>
<dbReference type="CDD" id="cd21809">
    <property type="entry name" value="ABC-2_lan_permease-like"/>
    <property type="match status" value="1"/>
</dbReference>
<protein>
    <recommendedName>
        <fullName evidence="4">ABC-2 type transport system permease protein</fullName>
    </recommendedName>
</protein>
<evidence type="ECO:0008006" key="4">
    <source>
        <dbReference type="Google" id="ProtNLM"/>
    </source>
</evidence>
<organism evidence="2 3">
    <name type="scientific">Sphingorhabdus pulchriflava</name>
    <dbReference type="NCBI Taxonomy" id="2292257"/>
    <lineage>
        <taxon>Bacteria</taxon>
        <taxon>Pseudomonadati</taxon>
        <taxon>Pseudomonadota</taxon>
        <taxon>Alphaproteobacteria</taxon>
        <taxon>Sphingomonadales</taxon>
        <taxon>Sphingomonadaceae</taxon>
        <taxon>Sphingorhabdus</taxon>
    </lineage>
</organism>
<dbReference type="EMBL" id="QRGP01000001">
    <property type="protein sequence ID" value="RDV07138.1"/>
    <property type="molecule type" value="Genomic_DNA"/>
</dbReference>
<keyword evidence="1" id="KW-0472">Membrane</keyword>
<evidence type="ECO:0000256" key="1">
    <source>
        <dbReference type="SAM" id="Phobius"/>
    </source>
</evidence>
<proteinExistence type="predicted"/>
<dbReference type="AlphaFoldDB" id="A0A371BHW7"/>
<keyword evidence="1" id="KW-1133">Transmembrane helix</keyword>
<comment type="caution">
    <text evidence="2">The sequence shown here is derived from an EMBL/GenBank/DDBJ whole genome shotgun (WGS) entry which is preliminary data.</text>
</comment>
<feature type="transmembrane region" description="Helical" evidence="1">
    <location>
        <begin position="55"/>
        <end position="76"/>
    </location>
</feature>
<evidence type="ECO:0000313" key="2">
    <source>
        <dbReference type="EMBL" id="RDV07138.1"/>
    </source>
</evidence>
<gene>
    <name evidence="2" type="ORF">DXH95_07110</name>
</gene>
<accession>A0A371BHW7</accession>
<keyword evidence="1" id="KW-0812">Transmembrane</keyword>
<dbReference type="OrthoDB" id="5951044at2"/>
<feature type="transmembrane region" description="Helical" evidence="1">
    <location>
        <begin position="147"/>
        <end position="166"/>
    </location>
</feature>
<feature type="transmembrane region" description="Helical" evidence="1">
    <location>
        <begin position="97"/>
        <end position="121"/>
    </location>
</feature>
<dbReference type="Pfam" id="PF12730">
    <property type="entry name" value="ABC2_membrane_4"/>
    <property type="match status" value="1"/>
</dbReference>
<evidence type="ECO:0000313" key="3">
    <source>
        <dbReference type="Proteomes" id="UP000263833"/>
    </source>
</evidence>
<feature type="transmembrane region" description="Helical" evidence="1">
    <location>
        <begin position="173"/>
        <end position="193"/>
    </location>
</feature>
<dbReference type="RefSeq" id="WP_115548684.1">
    <property type="nucleotide sequence ID" value="NZ_QRGP01000001.1"/>
</dbReference>
<sequence length="241" mass="26049">MIRMIFVELQKLKGSLALALALLAPALPGFLAFLSLLNAKSSPRWASVLGEFVLPLWALFLLPMVIAAFTTLVGQIEYRTRGWDHILALPVPRWRIFTAKTVVILAANLAMTILVLVYAWAGAAMGGALGGYAPVGPFPWASISERVGWLLASSTMLVVIQTWVALRFGSFVVPLSVGIAGTLVTLAVAMTRTEEANWFPWVLPQRAMLLPDPLPVAVLGGSGGACLLVLMVIDLSRRQFR</sequence>
<dbReference type="Proteomes" id="UP000263833">
    <property type="component" value="Unassembled WGS sequence"/>
</dbReference>
<name>A0A371BHW7_9SPHN</name>
<feature type="transmembrane region" description="Helical" evidence="1">
    <location>
        <begin position="213"/>
        <end position="233"/>
    </location>
</feature>